<dbReference type="InterPro" id="IPR003439">
    <property type="entry name" value="ABC_transporter-like_ATP-bd"/>
</dbReference>
<dbReference type="Gene3D" id="3.40.50.300">
    <property type="entry name" value="P-loop containing nucleotide triphosphate hydrolases"/>
    <property type="match status" value="1"/>
</dbReference>
<dbReference type="SUPFAM" id="SSF52540">
    <property type="entry name" value="P-loop containing nucleoside triphosphate hydrolases"/>
    <property type="match status" value="1"/>
</dbReference>
<dbReference type="EMBL" id="JAWJZB010000009">
    <property type="protein sequence ID" value="MDV5088788.1"/>
    <property type="molecule type" value="Genomic_DNA"/>
</dbReference>
<keyword evidence="2 5" id="KW-0067">ATP-binding</keyword>
<organism evidence="5 6">
    <name type="scientific">Veillonella absiana</name>
    <dbReference type="NCBI Taxonomy" id="3079305"/>
    <lineage>
        <taxon>Bacteria</taxon>
        <taxon>Bacillati</taxon>
        <taxon>Bacillota</taxon>
        <taxon>Negativicutes</taxon>
        <taxon>Veillonellales</taxon>
        <taxon>Veillonellaceae</taxon>
        <taxon>Veillonella</taxon>
    </lineage>
</organism>
<reference evidence="5 6" key="1">
    <citation type="submission" date="2023-10" db="EMBL/GenBank/DDBJ databases">
        <title>Veillonella sp. nov., isolated from a pig farm feces dump.</title>
        <authorList>
            <person name="Chang Y.-H."/>
        </authorList>
    </citation>
    <scope>NUCLEOTIDE SEQUENCE [LARGE SCALE GENOMIC DNA]</scope>
    <source>
        <strain evidence="5 6">YH-vei2233</strain>
    </source>
</reference>
<comment type="caution">
    <text evidence="5">The sequence shown here is derived from an EMBL/GenBank/DDBJ whole genome shotgun (WGS) entry which is preliminary data.</text>
</comment>
<evidence type="ECO:0000256" key="2">
    <source>
        <dbReference type="ARBA" id="ARBA00022840"/>
    </source>
</evidence>
<dbReference type="GO" id="GO:0005524">
    <property type="term" value="F:ATP binding"/>
    <property type="evidence" value="ECO:0007669"/>
    <property type="project" value="UniProtKB-KW"/>
</dbReference>
<dbReference type="RefSeq" id="WP_317330184.1">
    <property type="nucleotide sequence ID" value="NZ_JAWJZA010000008.1"/>
</dbReference>
<feature type="region of interest" description="Disordered" evidence="3">
    <location>
        <begin position="1"/>
        <end position="22"/>
    </location>
</feature>
<dbReference type="PANTHER" id="PTHR43158">
    <property type="entry name" value="SKFA PEPTIDE EXPORT ATP-BINDING PROTEIN SKFE"/>
    <property type="match status" value="1"/>
</dbReference>
<dbReference type="PANTHER" id="PTHR43158:SF2">
    <property type="entry name" value="SKFA PEPTIDE EXPORT ATP-BINDING PROTEIN SKFE"/>
    <property type="match status" value="1"/>
</dbReference>
<keyword evidence="1" id="KW-0547">Nucleotide-binding</keyword>
<gene>
    <name evidence="5" type="ORF">RVY80_08045</name>
</gene>
<evidence type="ECO:0000313" key="5">
    <source>
        <dbReference type="EMBL" id="MDV5088788.1"/>
    </source>
</evidence>
<accession>A0ABU3ZA54</accession>
<dbReference type="Pfam" id="PF00005">
    <property type="entry name" value="ABC_tran"/>
    <property type="match status" value="1"/>
</dbReference>
<dbReference type="PROSITE" id="PS50893">
    <property type="entry name" value="ABC_TRANSPORTER_2"/>
    <property type="match status" value="1"/>
</dbReference>
<name>A0ABU3ZA54_9FIRM</name>
<proteinExistence type="predicted"/>
<dbReference type="SMART" id="SM00382">
    <property type="entry name" value="AAA"/>
    <property type="match status" value="1"/>
</dbReference>
<sequence>MTAENTANASETGINSSATATGITSSDTEIGITSSATATGIASNTIDVDNEILHYEKITFRRDGRPILKGVNWHVKRGENWALLGLNGAGKSTMLSMIPAYQIPTTGILRVFGHEFGKYAWVKIKNRLGFVSSTLSQFQSTLNKQTVEDVVISGRYNTIGIYQVVEPEVRRKAQDLMGKFQITHLGNHHFRTLSQGEQRRTLLARAIMSEPDLLILDEPCSGLDLPARESFLHTVESLGVEHNTPYIYVSHQIEEIMPSITHVALLRDGEMAYQGKKEDILTDEILSDLFDMPVHVVWERDRPWVIVR</sequence>
<keyword evidence="6" id="KW-1185">Reference proteome</keyword>
<dbReference type="InterPro" id="IPR027417">
    <property type="entry name" value="P-loop_NTPase"/>
</dbReference>
<evidence type="ECO:0000256" key="3">
    <source>
        <dbReference type="SAM" id="MobiDB-lite"/>
    </source>
</evidence>
<evidence type="ECO:0000259" key="4">
    <source>
        <dbReference type="PROSITE" id="PS50893"/>
    </source>
</evidence>
<dbReference type="InterPro" id="IPR003593">
    <property type="entry name" value="AAA+_ATPase"/>
</dbReference>
<evidence type="ECO:0000313" key="6">
    <source>
        <dbReference type="Proteomes" id="UP001272515"/>
    </source>
</evidence>
<feature type="domain" description="ABC transporter" evidence="4">
    <location>
        <begin position="53"/>
        <end position="293"/>
    </location>
</feature>
<evidence type="ECO:0000256" key="1">
    <source>
        <dbReference type="ARBA" id="ARBA00022741"/>
    </source>
</evidence>
<protein>
    <submittedName>
        <fullName evidence="5">ATP-binding cassette domain-containing protein</fullName>
    </submittedName>
</protein>
<dbReference type="Proteomes" id="UP001272515">
    <property type="component" value="Unassembled WGS sequence"/>
</dbReference>